<evidence type="ECO:0000259" key="3">
    <source>
        <dbReference type="PROSITE" id="PS50157"/>
    </source>
</evidence>
<keyword evidence="1" id="KW-0863">Zinc-finger</keyword>
<feature type="compositionally biased region" description="Polar residues" evidence="2">
    <location>
        <begin position="559"/>
        <end position="572"/>
    </location>
</feature>
<dbReference type="PANTHER" id="PTHR46179">
    <property type="entry name" value="ZINC FINGER PROTEIN"/>
    <property type="match status" value="1"/>
</dbReference>
<dbReference type="GO" id="GO:0005634">
    <property type="term" value="C:nucleus"/>
    <property type="evidence" value="ECO:0007669"/>
    <property type="project" value="TreeGrafter"/>
</dbReference>
<feature type="compositionally biased region" description="Low complexity" evidence="2">
    <location>
        <begin position="55"/>
        <end position="65"/>
    </location>
</feature>
<organism evidence="4 5">
    <name type="scientific">Heterodermia speciosa</name>
    <dbReference type="NCBI Taxonomy" id="116794"/>
    <lineage>
        <taxon>Eukaryota</taxon>
        <taxon>Fungi</taxon>
        <taxon>Dikarya</taxon>
        <taxon>Ascomycota</taxon>
        <taxon>Pezizomycotina</taxon>
        <taxon>Lecanoromycetes</taxon>
        <taxon>OSLEUM clade</taxon>
        <taxon>Lecanoromycetidae</taxon>
        <taxon>Caliciales</taxon>
        <taxon>Physciaceae</taxon>
        <taxon>Heterodermia</taxon>
    </lineage>
</organism>
<dbReference type="PANTHER" id="PTHR46179:SF19">
    <property type="entry name" value="C2H2 FINGER DOMAIN TRANSCRIPTION FACTOR (EUROFUNG)-RELATED"/>
    <property type="match status" value="1"/>
</dbReference>
<dbReference type="AlphaFoldDB" id="A0A8H3I588"/>
<feature type="region of interest" description="Disordered" evidence="2">
    <location>
        <begin position="167"/>
        <end position="198"/>
    </location>
</feature>
<feature type="region of interest" description="Disordered" evidence="2">
    <location>
        <begin position="55"/>
        <end position="86"/>
    </location>
</feature>
<dbReference type="Proteomes" id="UP000664521">
    <property type="component" value="Unassembled WGS sequence"/>
</dbReference>
<dbReference type="GO" id="GO:0008270">
    <property type="term" value="F:zinc ion binding"/>
    <property type="evidence" value="ECO:0007669"/>
    <property type="project" value="UniProtKB-KW"/>
</dbReference>
<dbReference type="PROSITE" id="PS00028">
    <property type="entry name" value="ZINC_FINGER_C2H2_1"/>
    <property type="match status" value="1"/>
</dbReference>
<sequence>MTIRPSQHPPIRAQPSIPKSSRSQAYLPNPPPMQAGYSASGSHWDYSDNFLLAPQYQQQQPAPAYRSHKRFSSGSSVGSVGPDSPYTQTSPYPYIVDTDTANGSSPHLEAFDGTYSSGHYPKVSQGASYYSYDDFQQPLNNFNTSTYNADSLMAAQSALKQSLTVQNGSDVASGTSSSRMPYGDGYDERSIENRSNVPKFSRTLTDAYADELFEPPLPAQPNTVLSQARQTGSQSQNSLLSPYSGVFSERLQEASHDHMSQRSISPASNLSRGKSPFREGSEFASDGYSTAASNAHSPATRLNSAAQMREQAKAESDAIALAQHQPRKDDLVTPKTISPKEVTLDYNETEEDAKMPLFPQENRQKRSKQPNQANIKQEREETNSLIANRQFTSTYPAASSVTQSGSNHAFMPPAMPSSNQLPQQYPFLARRQSSIRSNSDIAPEFPAHLTSMESTKSDGSQTENKVFHGLPSSAESSQQSPSSPSLLQRPQHTAADSGTYTCTAPSCCSRFDTAAKLQKHRRDMHRQPSPPRTPNTPITPYAPTSSTQTPTSATFPQSATSASSSVNRNNQAGPHKCERINPSTGKPCNTIFSRSYDLTRHEDTIHNNRKQKVRCQLCTEDKTFSRNDALTRHMRVVHPDVDFPGKTRRRGG</sequence>
<evidence type="ECO:0000313" key="4">
    <source>
        <dbReference type="EMBL" id="CAF9905213.1"/>
    </source>
</evidence>
<feature type="compositionally biased region" description="Low complexity" evidence="2">
    <location>
        <begin position="470"/>
        <end position="488"/>
    </location>
</feature>
<feature type="region of interest" description="Disordered" evidence="2">
    <location>
        <begin position="1"/>
        <end position="40"/>
    </location>
</feature>
<proteinExistence type="predicted"/>
<feature type="compositionally biased region" description="Basic and acidic residues" evidence="2">
    <location>
        <begin position="250"/>
        <end position="260"/>
    </location>
</feature>
<reference evidence="4" key="1">
    <citation type="submission" date="2021-03" db="EMBL/GenBank/DDBJ databases">
        <authorList>
            <person name="Tagirdzhanova G."/>
        </authorList>
    </citation>
    <scope>NUCLEOTIDE SEQUENCE</scope>
</reference>
<dbReference type="OrthoDB" id="7295497at2759"/>
<feature type="compositionally biased region" description="Polar residues" evidence="2">
    <location>
        <begin position="261"/>
        <end position="272"/>
    </location>
</feature>
<dbReference type="EMBL" id="CAJPDS010000003">
    <property type="protein sequence ID" value="CAF9905213.1"/>
    <property type="molecule type" value="Genomic_DNA"/>
</dbReference>
<evidence type="ECO:0000313" key="5">
    <source>
        <dbReference type="Proteomes" id="UP000664521"/>
    </source>
</evidence>
<feature type="region of interest" description="Disordered" evidence="2">
    <location>
        <begin position="213"/>
        <end position="376"/>
    </location>
</feature>
<dbReference type="GO" id="GO:0006357">
    <property type="term" value="P:regulation of transcription by RNA polymerase II"/>
    <property type="evidence" value="ECO:0007669"/>
    <property type="project" value="TreeGrafter"/>
</dbReference>
<name>A0A8H3I588_9LECA</name>
<evidence type="ECO:0000256" key="2">
    <source>
        <dbReference type="SAM" id="MobiDB-lite"/>
    </source>
</evidence>
<dbReference type="InterPro" id="IPR051061">
    <property type="entry name" value="Zinc_finger_trans_reg"/>
</dbReference>
<keyword evidence="5" id="KW-1185">Reference proteome</keyword>
<feature type="compositionally biased region" description="Low complexity" evidence="2">
    <location>
        <begin position="539"/>
        <end position="558"/>
    </location>
</feature>
<gene>
    <name evidence="4" type="ORF">HETSPECPRED_004914</name>
</gene>
<dbReference type="Gene3D" id="3.30.160.60">
    <property type="entry name" value="Classic Zinc Finger"/>
    <property type="match status" value="1"/>
</dbReference>
<comment type="caution">
    <text evidence="4">The sequence shown here is derived from an EMBL/GenBank/DDBJ whole genome shotgun (WGS) entry which is preliminary data.</text>
</comment>
<feature type="compositionally biased region" description="Polar residues" evidence="2">
    <location>
        <begin position="451"/>
        <end position="464"/>
    </location>
</feature>
<feature type="region of interest" description="Disordered" evidence="2">
    <location>
        <begin position="518"/>
        <end position="584"/>
    </location>
</feature>
<evidence type="ECO:0000256" key="1">
    <source>
        <dbReference type="PROSITE-ProRule" id="PRU00042"/>
    </source>
</evidence>
<keyword evidence="1" id="KW-0479">Metal-binding</keyword>
<feature type="compositionally biased region" description="Polar residues" evidence="2">
    <location>
        <begin position="17"/>
        <end position="26"/>
    </location>
</feature>
<accession>A0A8H3I588</accession>
<dbReference type="Pfam" id="PF00096">
    <property type="entry name" value="zf-C2H2"/>
    <property type="match status" value="1"/>
</dbReference>
<feature type="region of interest" description="Disordered" evidence="2">
    <location>
        <begin position="433"/>
        <end position="498"/>
    </location>
</feature>
<feature type="compositionally biased region" description="Polar residues" evidence="2">
    <location>
        <begin position="287"/>
        <end position="306"/>
    </location>
</feature>
<dbReference type="SMART" id="SM00355">
    <property type="entry name" value="ZnF_C2H2"/>
    <property type="match status" value="3"/>
</dbReference>
<feature type="domain" description="C2H2-type" evidence="3">
    <location>
        <begin position="575"/>
        <end position="611"/>
    </location>
</feature>
<feature type="domain" description="C2H2-type" evidence="3">
    <location>
        <begin position="500"/>
        <end position="530"/>
    </location>
</feature>
<dbReference type="PROSITE" id="PS50157">
    <property type="entry name" value="ZINC_FINGER_C2H2_2"/>
    <property type="match status" value="2"/>
</dbReference>
<protein>
    <recommendedName>
        <fullName evidence="3">C2H2-type domain-containing protein</fullName>
    </recommendedName>
</protein>
<feature type="compositionally biased region" description="Polar residues" evidence="2">
    <location>
        <begin position="220"/>
        <end position="241"/>
    </location>
</feature>
<feature type="compositionally biased region" description="Polar residues" evidence="2">
    <location>
        <begin position="167"/>
        <end position="179"/>
    </location>
</feature>
<feature type="compositionally biased region" description="Low complexity" evidence="2">
    <location>
        <begin position="72"/>
        <end position="81"/>
    </location>
</feature>
<dbReference type="InterPro" id="IPR013087">
    <property type="entry name" value="Znf_C2H2_type"/>
</dbReference>
<keyword evidence="1" id="KW-0862">Zinc</keyword>